<feature type="compositionally biased region" description="Basic and acidic residues" evidence="1">
    <location>
        <begin position="239"/>
        <end position="253"/>
    </location>
</feature>
<keyword evidence="5" id="KW-1185">Reference proteome</keyword>
<evidence type="ECO:0000313" key="5">
    <source>
        <dbReference type="Proteomes" id="UP001156706"/>
    </source>
</evidence>
<keyword evidence="2" id="KW-0472">Membrane</keyword>
<dbReference type="Proteomes" id="UP001156706">
    <property type="component" value="Unassembled WGS sequence"/>
</dbReference>
<feature type="region of interest" description="Disordered" evidence="1">
    <location>
        <begin position="236"/>
        <end position="262"/>
    </location>
</feature>
<evidence type="ECO:0000313" key="4">
    <source>
        <dbReference type="EMBL" id="GLR14743.1"/>
    </source>
</evidence>
<dbReference type="RefSeq" id="WP_284197812.1">
    <property type="nucleotide sequence ID" value="NZ_BSOG01000005.1"/>
</dbReference>
<proteinExistence type="predicted"/>
<dbReference type="InterPro" id="IPR018551">
    <property type="entry name" value="DUF2007"/>
</dbReference>
<keyword evidence="2" id="KW-0812">Transmembrane</keyword>
<dbReference type="EMBL" id="BSOG01000005">
    <property type="protein sequence ID" value="GLR14743.1"/>
    <property type="molecule type" value="Genomic_DNA"/>
</dbReference>
<dbReference type="Pfam" id="PF09413">
    <property type="entry name" value="DUF2007"/>
    <property type="match status" value="1"/>
</dbReference>
<evidence type="ECO:0000256" key="1">
    <source>
        <dbReference type="SAM" id="MobiDB-lite"/>
    </source>
</evidence>
<feature type="domain" description="DUF2007" evidence="3">
    <location>
        <begin position="1"/>
        <end position="67"/>
    </location>
</feature>
<evidence type="ECO:0000259" key="3">
    <source>
        <dbReference type="Pfam" id="PF09413"/>
    </source>
</evidence>
<sequence length="262" mass="29819">MRKLYEAANALEAHMILNLLEMEGLRGRVDGEYLEGGVGELQAHPLVRVMIEEADYERGREIIVRWEAEQPATVQEPKRLGKWVWLGLGAFAGAALMALSLRPPVTTDGIDFNRDGVLEEKWSFSGAALQKVERDRNRDGKMDYASDYDRRGMIDASEQDDDFNGTLETRARYEEGSIVSSERDIDGDSFFEYKEFFEHDVLARTEILHPNTGLPRKIVYYVKLRMDYVELDTNGDGTMDTRVRYDPDGEPVSREAIAPKTS</sequence>
<evidence type="ECO:0000256" key="2">
    <source>
        <dbReference type="SAM" id="Phobius"/>
    </source>
</evidence>
<organism evidence="4 5">
    <name type="scientific">Chitinimonas prasina</name>
    <dbReference type="NCBI Taxonomy" id="1434937"/>
    <lineage>
        <taxon>Bacteria</taxon>
        <taxon>Pseudomonadati</taxon>
        <taxon>Pseudomonadota</taxon>
        <taxon>Betaproteobacteria</taxon>
        <taxon>Neisseriales</taxon>
        <taxon>Chitinibacteraceae</taxon>
        <taxon>Chitinimonas</taxon>
    </lineage>
</organism>
<protein>
    <recommendedName>
        <fullName evidence="3">DUF2007 domain-containing protein</fullName>
    </recommendedName>
</protein>
<keyword evidence="2" id="KW-1133">Transmembrane helix</keyword>
<gene>
    <name evidence="4" type="ORF">GCM10007907_35330</name>
</gene>
<feature type="transmembrane region" description="Helical" evidence="2">
    <location>
        <begin position="83"/>
        <end position="101"/>
    </location>
</feature>
<accession>A0ABQ5YJW9</accession>
<reference evidence="5" key="1">
    <citation type="journal article" date="2019" name="Int. J. Syst. Evol. Microbiol.">
        <title>The Global Catalogue of Microorganisms (GCM) 10K type strain sequencing project: providing services to taxonomists for standard genome sequencing and annotation.</title>
        <authorList>
            <consortium name="The Broad Institute Genomics Platform"/>
            <consortium name="The Broad Institute Genome Sequencing Center for Infectious Disease"/>
            <person name="Wu L."/>
            <person name="Ma J."/>
        </authorList>
    </citation>
    <scope>NUCLEOTIDE SEQUENCE [LARGE SCALE GENOMIC DNA]</scope>
    <source>
        <strain evidence="5">NBRC 110044</strain>
    </source>
</reference>
<comment type="caution">
    <text evidence="4">The sequence shown here is derived from an EMBL/GenBank/DDBJ whole genome shotgun (WGS) entry which is preliminary data.</text>
</comment>
<name>A0ABQ5YJW9_9NEIS</name>